<dbReference type="GO" id="GO:0032259">
    <property type="term" value="P:methylation"/>
    <property type="evidence" value="ECO:0007669"/>
    <property type="project" value="UniProtKB-KW"/>
</dbReference>
<evidence type="ECO:0000259" key="1">
    <source>
        <dbReference type="Pfam" id="PF08241"/>
    </source>
</evidence>
<dbReference type="CDD" id="cd02440">
    <property type="entry name" value="AdoMet_MTases"/>
    <property type="match status" value="1"/>
</dbReference>
<keyword evidence="2" id="KW-0808">Transferase</keyword>
<dbReference type="PANTHER" id="PTHR43861">
    <property type="entry name" value="TRANS-ACONITATE 2-METHYLTRANSFERASE-RELATED"/>
    <property type="match status" value="1"/>
</dbReference>
<evidence type="ECO:0000313" key="2">
    <source>
        <dbReference type="EMBL" id="MBB4674610.1"/>
    </source>
</evidence>
<evidence type="ECO:0000313" key="3">
    <source>
        <dbReference type="Proteomes" id="UP000533598"/>
    </source>
</evidence>
<sequence length="236" mass="26332">MLTIDFDRFPIAAGHRVLDFGCGQGRHAYAAYRRGGRVLALDLDGAVLKEVRDMFGAMAYVGEAPPGASAHAVHGDGAALPFPDNAFDRIMAAEVLEHVPDDDAVLGELARVLAPGGLLAVTVPRWLPERICWALSREYHEVEGGHVRVYRRRVLRKLLREHGLTPIGSHHAHALHMPYWWLKCAVGPSRETRLVRRYHEFLCWDIERGNWASRTADRLLNPVIGKSLVLYAVKPA</sequence>
<dbReference type="RefSeq" id="WP_185000711.1">
    <property type="nucleotide sequence ID" value="NZ_BAAAUI010000003.1"/>
</dbReference>
<gene>
    <name evidence="2" type="ORF">HNR67_000728</name>
</gene>
<proteinExistence type="predicted"/>
<dbReference type="EMBL" id="JACHMH010000001">
    <property type="protein sequence ID" value="MBB4674610.1"/>
    <property type="molecule type" value="Genomic_DNA"/>
</dbReference>
<name>A0A7W7C511_9PSEU</name>
<accession>A0A7W7C511</accession>
<dbReference type="Gene3D" id="3.40.50.150">
    <property type="entry name" value="Vaccinia Virus protein VP39"/>
    <property type="match status" value="1"/>
</dbReference>
<dbReference type="InterPro" id="IPR029063">
    <property type="entry name" value="SAM-dependent_MTases_sf"/>
</dbReference>
<dbReference type="Pfam" id="PF08241">
    <property type="entry name" value="Methyltransf_11"/>
    <property type="match status" value="1"/>
</dbReference>
<dbReference type="SUPFAM" id="SSF53335">
    <property type="entry name" value="S-adenosyl-L-methionine-dependent methyltransferases"/>
    <property type="match status" value="1"/>
</dbReference>
<keyword evidence="3" id="KW-1185">Reference proteome</keyword>
<organism evidence="2 3">
    <name type="scientific">Crossiella cryophila</name>
    <dbReference type="NCBI Taxonomy" id="43355"/>
    <lineage>
        <taxon>Bacteria</taxon>
        <taxon>Bacillati</taxon>
        <taxon>Actinomycetota</taxon>
        <taxon>Actinomycetes</taxon>
        <taxon>Pseudonocardiales</taxon>
        <taxon>Pseudonocardiaceae</taxon>
        <taxon>Crossiella</taxon>
    </lineage>
</organism>
<comment type="caution">
    <text evidence="2">The sequence shown here is derived from an EMBL/GenBank/DDBJ whole genome shotgun (WGS) entry which is preliminary data.</text>
</comment>
<feature type="domain" description="Methyltransferase type 11" evidence="1">
    <location>
        <begin position="18"/>
        <end position="120"/>
    </location>
</feature>
<dbReference type="AlphaFoldDB" id="A0A7W7C511"/>
<dbReference type="InterPro" id="IPR013216">
    <property type="entry name" value="Methyltransf_11"/>
</dbReference>
<protein>
    <submittedName>
        <fullName evidence="2">SAM-dependent methyltransferase</fullName>
    </submittedName>
</protein>
<dbReference type="Proteomes" id="UP000533598">
    <property type="component" value="Unassembled WGS sequence"/>
</dbReference>
<keyword evidence="2" id="KW-0489">Methyltransferase</keyword>
<dbReference type="GO" id="GO:0008757">
    <property type="term" value="F:S-adenosylmethionine-dependent methyltransferase activity"/>
    <property type="evidence" value="ECO:0007669"/>
    <property type="project" value="InterPro"/>
</dbReference>
<reference evidence="2 3" key="1">
    <citation type="submission" date="2020-08" db="EMBL/GenBank/DDBJ databases">
        <title>Sequencing the genomes of 1000 actinobacteria strains.</title>
        <authorList>
            <person name="Klenk H.-P."/>
        </authorList>
    </citation>
    <scope>NUCLEOTIDE SEQUENCE [LARGE SCALE GENOMIC DNA]</scope>
    <source>
        <strain evidence="2 3">DSM 44230</strain>
    </source>
</reference>